<dbReference type="PANTHER" id="PTHR38790">
    <property type="entry name" value="2EXR DOMAIN-CONTAINING PROTEIN-RELATED"/>
    <property type="match status" value="1"/>
</dbReference>
<comment type="caution">
    <text evidence="1">The sequence shown here is derived from an EMBL/GenBank/DDBJ whole genome shotgun (WGS) entry which is preliminary data.</text>
</comment>
<protein>
    <submittedName>
        <fullName evidence="1">Uncharacterized protein</fullName>
    </submittedName>
</protein>
<dbReference type="PANTHER" id="PTHR38790:SF4">
    <property type="entry name" value="2EXR DOMAIN-CONTAINING PROTEIN"/>
    <property type="match status" value="1"/>
</dbReference>
<evidence type="ECO:0000313" key="1">
    <source>
        <dbReference type="EMBL" id="GIZ46755.1"/>
    </source>
</evidence>
<accession>A0A9P3FKL3</accession>
<organism evidence="1 2">
    <name type="scientific">Cercospora kikuchii</name>
    <dbReference type="NCBI Taxonomy" id="84275"/>
    <lineage>
        <taxon>Eukaryota</taxon>
        <taxon>Fungi</taxon>
        <taxon>Dikarya</taxon>
        <taxon>Ascomycota</taxon>
        <taxon>Pezizomycotina</taxon>
        <taxon>Dothideomycetes</taxon>
        <taxon>Dothideomycetidae</taxon>
        <taxon>Mycosphaerellales</taxon>
        <taxon>Mycosphaerellaceae</taxon>
        <taxon>Cercospora</taxon>
    </lineage>
</organism>
<dbReference type="OrthoDB" id="3650903at2759"/>
<reference evidence="1 2" key="1">
    <citation type="submission" date="2021-01" db="EMBL/GenBank/DDBJ databases">
        <title>Cercospora kikuchii MAFF 305040 whole genome shotgun sequence.</title>
        <authorList>
            <person name="Kashiwa T."/>
            <person name="Suzuki T."/>
        </authorList>
    </citation>
    <scope>NUCLEOTIDE SEQUENCE [LARGE SCALE GENOMIC DNA]</scope>
    <source>
        <strain evidence="1 2">MAFF 305040</strain>
    </source>
</reference>
<name>A0A9P3FKL3_9PEZI</name>
<dbReference type="EMBL" id="BOLY01000006">
    <property type="protein sequence ID" value="GIZ46755.1"/>
    <property type="molecule type" value="Genomic_DNA"/>
</dbReference>
<evidence type="ECO:0000313" key="2">
    <source>
        <dbReference type="Proteomes" id="UP000825890"/>
    </source>
</evidence>
<dbReference type="Proteomes" id="UP000825890">
    <property type="component" value="Unassembled WGS sequence"/>
</dbReference>
<sequence>MQAWLFGRHYYKTDQSSATLTSLTLTTPPIGNWTYSVATINKILKSASMNKSGVAQAFAAAADLTITELESLTLHLNTLKNSKSPLFRLPAELRNRIWRTALIEDIQDQVADTGHLRAKEKHDCMFWTDIFGPFEVSIPITPPPFLNACRQLKLEVEPMLFRDIMVFEEYDVVLKQWKTLEPYHLGSLFNTRKLGLPVFAMFHLCKATKYNTRQVIEVDTKSRLVSTRSPERRFPRAAKQVPPVRTITSNNPFLTRLTRLQNKMATELALDKLESPSPLSTQLENSLSPLLRLPSELRNEIWRMALIKDIEEQVATPTGGKLGHILGHQAPSPNTCSSLGCPNLLHKSLERVQPPRFLNACRQMKLENESILYSEIMVFEEFDNILHTWKILKPYQLGSLFNTRKLGLPLLRTHYVCDWHSETVRETIKQDWRDERHSLMHLRKGMVRFAQELGLEVLEWSLGPSHLIDIGLEPSHLIDVGVERLAFPERRTVIARGLQHLEEALI</sequence>
<dbReference type="AlphaFoldDB" id="A0A9P3FKL3"/>
<keyword evidence="2" id="KW-1185">Reference proteome</keyword>
<dbReference type="RefSeq" id="XP_044661242.1">
    <property type="nucleotide sequence ID" value="XM_044805307.1"/>
</dbReference>
<dbReference type="GeneID" id="68295443"/>
<gene>
    <name evidence="1" type="ORF">CKM354_000986800</name>
</gene>
<proteinExistence type="predicted"/>